<evidence type="ECO:0000259" key="7">
    <source>
        <dbReference type="Pfam" id="PF02803"/>
    </source>
</evidence>
<evidence type="ECO:0000256" key="2">
    <source>
        <dbReference type="ARBA" id="ARBA00022679"/>
    </source>
</evidence>
<dbReference type="InterPro" id="IPR020616">
    <property type="entry name" value="Thiolase_N"/>
</dbReference>
<name>A0A4V3DHK9_9GAMM</name>
<evidence type="ECO:0000259" key="6">
    <source>
        <dbReference type="Pfam" id="PF00108"/>
    </source>
</evidence>
<feature type="active site" description="Acyl-thioester intermediate" evidence="4">
    <location>
        <position position="93"/>
    </location>
</feature>
<sequence length="397" mass="42499">MTEQTDNSVYIVAAKRSAIGSFQGQFANTPATQLGAEVIKATMDEVSINPNDIEEALVGCVLPAGLGQAPARQAVLKAGLPLSVKCTTINKVCGSGMKTVMMAHDTIKAGSAHLVIAGGMESMTMAPYLLPKARGGYRMGHAQMLDHMFFDGLQNPYDGNMMGAFAENCADKYEYSREAQDAFSAESVTRAMQAIKSGAFEDEIVPVTVKNRKESVIIKQDEEPAKCDINKIPMLRPAFRQENGTVTAANASKISDGASMTLLASGQYVEQNNLKPLAKIVGHHQYAHEPEWFTTAPVNAIKQLLEKINWSIEDIDLFEINEAFAVVTMAAMDELKIPHEKVNVNGGATALGHPIGASGNRILVTLIHALKNRGLKRGVASLCIGGGEATAIAIELV</sequence>
<dbReference type="InterPro" id="IPR020615">
    <property type="entry name" value="Thiolase_acyl_enz_int_AS"/>
</dbReference>
<protein>
    <submittedName>
        <fullName evidence="8">Acetyl-CoA C-acetyltransferase</fullName>
    </submittedName>
</protein>
<keyword evidence="2 5" id="KW-0808">Transferase</keyword>
<evidence type="ECO:0000256" key="1">
    <source>
        <dbReference type="ARBA" id="ARBA00010982"/>
    </source>
</evidence>
<dbReference type="OrthoDB" id="9764638at2"/>
<reference evidence="8 9" key="1">
    <citation type="submission" date="2019-03" db="EMBL/GenBank/DDBJ databases">
        <title>Genomic Encyclopedia of Type Strains, Phase IV (KMG-IV): sequencing the most valuable type-strain genomes for metagenomic binning, comparative biology and taxonomic classification.</title>
        <authorList>
            <person name="Goeker M."/>
        </authorList>
    </citation>
    <scope>NUCLEOTIDE SEQUENCE [LARGE SCALE GENOMIC DNA]</scope>
    <source>
        <strain evidence="8 9">DSM 25488</strain>
    </source>
</reference>
<dbReference type="FunFam" id="3.40.47.10:FF:000010">
    <property type="entry name" value="Acetyl-CoA acetyltransferase (Thiolase)"/>
    <property type="match status" value="1"/>
</dbReference>
<dbReference type="Proteomes" id="UP000295724">
    <property type="component" value="Unassembled WGS sequence"/>
</dbReference>
<dbReference type="Gene3D" id="3.40.47.10">
    <property type="match status" value="2"/>
</dbReference>
<dbReference type="PANTHER" id="PTHR18919">
    <property type="entry name" value="ACETYL-COA C-ACYLTRANSFERASE"/>
    <property type="match status" value="1"/>
</dbReference>
<organism evidence="8 9">
    <name type="scientific">Marinicella litoralis</name>
    <dbReference type="NCBI Taxonomy" id="644220"/>
    <lineage>
        <taxon>Bacteria</taxon>
        <taxon>Pseudomonadati</taxon>
        <taxon>Pseudomonadota</taxon>
        <taxon>Gammaproteobacteria</taxon>
        <taxon>Lysobacterales</taxon>
        <taxon>Marinicellaceae</taxon>
        <taxon>Marinicella</taxon>
    </lineage>
</organism>
<evidence type="ECO:0000256" key="4">
    <source>
        <dbReference type="PIRSR" id="PIRSR000429-1"/>
    </source>
</evidence>
<gene>
    <name evidence="8" type="ORF">C8D91_2451</name>
</gene>
<dbReference type="InterPro" id="IPR020617">
    <property type="entry name" value="Thiolase_C"/>
</dbReference>
<dbReference type="CDD" id="cd00751">
    <property type="entry name" value="thiolase"/>
    <property type="match status" value="1"/>
</dbReference>
<proteinExistence type="inferred from homology"/>
<keyword evidence="3 5" id="KW-0012">Acyltransferase</keyword>
<dbReference type="SUPFAM" id="SSF53901">
    <property type="entry name" value="Thiolase-like"/>
    <property type="match status" value="2"/>
</dbReference>
<dbReference type="EMBL" id="SNZB01000005">
    <property type="protein sequence ID" value="TDR18531.1"/>
    <property type="molecule type" value="Genomic_DNA"/>
</dbReference>
<dbReference type="GO" id="GO:0044281">
    <property type="term" value="P:small molecule metabolic process"/>
    <property type="evidence" value="ECO:0007669"/>
    <property type="project" value="UniProtKB-ARBA"/>
</dbReference>
<feature type="domain" description="Thiolase C-terminal" evidence="7">
    <location>
        <begin position="274"/>
        <end position="395"/>
    </location>
</feature>
<evidence type="ECO:0000313" key="8">
    <source>
        <dbReference type="EMBL" id="TDR18531.1"/>
    </source>
</evidence>
<feature type="domain" description="Thiolase N-terminal" evidence="6">
    <location>
        <begin position="9"/>
        <end position="265"/>
    </location>
</feature>
<dbReference type="InterPro" id="IPR002155">
    <property type="entry name" value="Thiolase"/>
</dbReference>
<evidence type="ECO:0000256" key="3">
    <source>
        <dbReference type="ARBA" id="ARBA00023315"/>
    </source>
</evidence>
<evidence type="ECO:0000313" key="9">
    <source>
        <dbReference type="Proteomes" id="UP000295724"/>
    </source>
</evidence>
<dbReference type="NCBIfam" id="TIGR01930">
    <property type="entry name" value="AcCoA-C-Actrans"/>
    <property type="match status" value="1"/>
</dbReference>
<keyword evidence="9" id="KW-1185">Reference proteome</keyword>
<dbReference type="InterPro" id="IPR020610">
    <property type="entry name" value="Thiolase_AS"/>
</dbReference>
<dbReference type="InterPro" id="IPR016039">
    <property type="entry name" value="Thiolase-like"/>
</dbReference>
<dbReference type="PIRSF" id="PIRSF000429">
    <property type="entry name" value="Ac-CoA_Ac_transf"/>
    <property type="match status" value="1"/>
</dbReference>
<dbReference type="RefSeq" id="WP_099019485.1">
    <property type="nucleotide sequence ID" value="NZ_NIHB01000003.1"/>
</dbReference>
<evidence type="ECO:0000256" key="5">
    <source>
        <dbReference type="RuleBase" id="RU003557"/>
    </source>
</evidence>
<dbReference type="PROSITE" id="PS00099">
    <property type="entry name" value="THIOLASE_3"/>
    <property type="match status" value="1"/>
</dbReference>
<comment type="caution">
    <text evidence="8">The sequence shown here is derived from an EMBL/GenBank/DDBJ whole genome shotgun (WGS) entry which is preliminary data.</text>
</comment>
<dbReference type="Pfam" id="PF02803">
    <property type="entry name" value="Thiolase_C"/>
    <property type="match status" value="1"/>
</dbReference>
<dbReference type="AlphaFoldDB" id="A0A4V3DHK9"/>
<accession>A0A4V3DHK9</accession>
<dbReference type="PROSITE" id="PS00098">
    <property type="entry name" value="THIOLASE_1"/>
    <property type="match status" value="1"/>
</dbReference>
<dbReference type="Pfam" id="PF00108">
    <property type="entry name" value="Thiolase_N"/>
    <property type="match status" value="1"/>
</dbReference>
<dbReference type="GO" id="GO:0003988">
    <property type="term" value="F:acetyl-CoA C-acyltransferase activity"/>
    <property type="evidence" value="ECO:0007669"/>
    <property type="project" value="UniProtKB-ARBA"/>
</dbReference>
<feature type="active site" description="Proton acceptor" evidence="4">
    <location>
        <position position="383"/>
    </location>
</feature>
<dbReference type="PANTHER" id="PTHR18919:SF138">
    <property type="entry name" value="ACETYL-COA C-ACETYLTRANSFERASE"/>
    <property type="match status" value="1"/>
</dbReference>
<feature type="active site" description="Proton acceptor" evidence="4">
    <location>
        <position position="353"/>
    </location>
</feature>
<comment type="similarity">
    <text evidence="1 5">Belongs to the thiolase-like superfamily. Thiolase family.</text>
</comment>